<evidence type="ECO:0000256" key="3">
    <source>
        <dbReference type="ARBA" id="ARBA00022691"/>
    </source>
</evidence>
<dbReference type="GO" id="GO:0008171">
    <property type="term" value="F:O-methyltransferase activity"/>
    <property type="evidence" value="ECO:0007669"/>
    <property type="project" value="InterPro"/>
</dbReference>
<dbReference type="PANTHER" id="PTHR43712">
    <property type="entry name" value="PUTATIVE (AFU_ORTHOLOGUE AFUA_4G14580)-RELATED"/>
    <property type="match status" value="1"/>
</dbReference>
<dbReference type="InterPro" id="IPR016461">
    <property type="entry name" value="COMT-like"/>
</dbReference>
<dbReference type="Proteomes" id="UP000077763">
    <property type="component" value="Unassembled WGS sequence"/>
</dbReference>
<feature type="domain" description="O-methyltransferase C-terminal" evidence="5">
    <location>
        <begin position="138"/>
        <end position="350"/>
    </location>
</feature>
<sequence>MTLQKNAGAVRRFAKLARFGVWLQNLPNKLVPAPFRLIQIGSAFWQSRALYVAARLDIAGALADGEVSPETLAERVAADADALYRLLRMLSAMGVFEEVSPRCFRNNKLSSFLRSDHCHSVRAMVLMHNSPEVSLPWFEQLEQGVRSGGVPFESAHGQAFYTYMDGHPEFDKLFAQAMDSVEVLTGDNFVTDFDWSCFERIIDVGGSKGAKSLAILKRHPHLKALVADREQIIQGAEQFWKDQGEGVALQRMSFEACDLLQSVPKAQSGKDIYLLSAVLHGFDDATCIAVLSNLASAAAGYDATIAVMEMLMPDSRADIATAAFDMQMFVNTRGRERTLAEWRWLFDQSGLVLQEVVGLQTFGKILVLRTTQSAGRREAGHCDSGN</sequence>
<evidence type="ECO:0000256" key="1">
    <source>
        <dbReference type="ARBA" id="ARBA00022603"/>
    </source>
</evidence>
<dbReference type="GO" id="GO:0032259">
    <property type="term" value="P:methylation"/>
    <property type="evidence" value="ECO:0007669"/>
    <property type="project" value="UniProtKB-KW"/>
</dbReference>
<keyword evidence="1 7" id="KW-0489">Methyltransferase</keyword>
<dbReference type="Pfam" id="PF00891">
    <property type="entry name" value="Methyltransf_2"/>
    <property type="match status" value="1"/>
</dbReference>
<proteinExistence type="predicted"/>
<protein>
    <submittedName>
        <fullName evidence="7">Methyltransferase</fullName>
    </submittedName>
</protein>
<keyword evidence="3" id="KW-0949">S-adenosyl-L-methionine</keyword>
<accession>A0A177M8M5</accession>
<comment type="caution">
    <text evidence="7">The sequence shown here is derived from an EMBL/GenBank/DDBJ whole genome shotgun (WGS) entry which is preliminary data.</text>
</comment>
<name>A0A177M8M5_METMH</name>
<evidence type="ECO:0000313" key="7">
    <source>
        <dbReference type="EMBL" id="OAI02086.1"/>
    </source>
</evidence>
<dbReference type="EMBL" id="LUUH01000064">
    <property type="protein sequence ID" value="OAI02086.1"/>
    <property type="molecule type" value="Genomic_DNA"/>
</dbReference>
<evidence type="ECO:0000256" key="4">
    <source>
        <dbReference type="PIRSR" id="PIRSR005739-1"/>
    </source>
</evidence>
<dbReference type="Gene3D" id="3.40.50.150">
    <property type="entry name" value="Vaccinia Virus protein VP39"/>
    <property type="match status" value="1"/>
</dbReference>
<dbReference type="PROSITE" id="PS51683">
    <property type="entry name" value="SAM_OMT_II"/>
    <property type="match status" value="1"/>
</dbReference>
<keyword evidence="2 7" id="KW-0808">Transferase</keyword>
<evidence type="ECO:0000256" key="2">
    <source>
        <dbReference type="ARBA" id="ARBA00022679"/>
    </source>
</evidence>
<dbReference type="SUPFAM" id="SSF46785">
    <property type="entry name" value="Winged helix' DNA-binding domain"/>
    <property type="match status" value="1"/>
</dbReference>
<dbReference type="AlphaFoldDB" id="A0A177M8M5"/>
<evidence type="ECO:0000313" key="8">
    <source>
        <dbReference type="Proteomes" id="UP000077763"/>
    </source>
</evidence>
<dbReference type="SUPFAM" id="SSF53335">
    <property type="entry name" value="S-adenosyl-L-methionine-dependent methyltransferases"/>
    <property type="match status" value="1"/>
</dbReference>
<reference evidence="7 8" key="1">
    <citation type="submission" date="2016-03" db="EMBL/GenBank/DDBJ databases">
        <authorList>
            <person name="Ploux O."/>
        </authorList>
    </citation>
    <scope>NUCLEOTIDE SEQUENCE [LARGE SCALE GENOMIC DNA]</scope>
    <source>
        <strain evidence="7 8">R-45371</strain>
    </source>
</reference>
<dbReference type="InterPro" id="IPR036390">
    <property type="entry name" value="WH_DNA-bd_sf"/>
</dbReference>
<dbReference type="Pfam" id="PF08100">
    <property type="entry name" value="Dimerisation"/>
    <property type="match status" value="1"/>
</dbReference>
<gene>
    <name evidence="7" type="ORF">A1353_17280</name>
</gene>
<feature type="active site" description="Proton acceptor" evidence="4">
    <location>
        <position position="280"/>
    </location>
</feature>
<organism evidence="7 8">
    <name type="scientific">Methylomonas methanica</name>
    <dbReference type="NCBI Taxonomy" id="421"/>
    <lineage>
        <taxon>Bacteria</taxon>
        <taxon>Pseudomonadati</taxon>
        <taxon>Pseudomonadota</taxon>
        <taxon>Gammaproteobacteria</taxon>
        <taxon>Methylococcales</taxon>
        <taxon>Methylococcaceae</taxon>
        <taxon>Methylomonas</taxon>
    </lineage>
</organism>
<dbReference type="PANTHER" id="PTHR43712:SF2">
    <property type="entry name" value="O-METHYLTRANSFERASE CICE"/>
    <property type="match status" value="1"/>
</dbReference>
<evidence type="ECO:0000259" key="5">
    <source>
        <dbReference type="Pfam" id="PF00891"/>
    </source>
</evidence>
<dbReference type="InterPro" id="IPR029063">
    <property type="entry name" value="SAM-dependent_MTases_sf"/>
</dbReference>
<dbReference type="InterPro" id="IPR001077">
    <property type="entry name" value="COMT_C"/>
</dbReference>
<evidence type="ECO:0000259" key="6">
    <source>
        <dbReference type="Pfam" id="PF08100"/>
    </source>
</evidence>
<dbReference type="InterPro" id="IPR012967">
    <property type="entry name" value="COMT_dimerisation"/>
</dbReference>
<feature type="domain" description="O-methyltransferase dimerisation" evidence="6">
    <location>
        <begin position="42"/>
        <end position="113"/>
    </location>
</feature>
<dbReference type="GO" id="GO:0046983">
    <property type="term" value="F:protein dimerization activity"/>
    <property type="evidence" value="ECO:0007669"/>
    <property type="project" value="InterPro"/>
</dbReference>
<dbReference type="PIRSF" id="PIRSF005739">
    <property type="entry name" value="O-mtase"/>
    <property type="match status" value="1"/>
</dbReference>
<dbReference type="RefSeq" id="WP_064037373.1">
    <property type="nucleotide sequence ID" value="NZ_LUUH01000064.1"/>
</dbReference>
<dbReference type="InterPro" id="IPR036388">
    <property type="entry name" value="WH-like_DNA-bd_sf"/>
</dbReference>
<dbReference type="Gene3D" id="1.10.10.10">
    <property type="entry name" value="Winged helix-like DNA-binding domain superfamily/Winged helix DNA-binding domain"/>
    <property type="match status" value="1"/>
</dbReference>